<dbReference type="GO" id="GO:0042910">
    <property type="term" value="F:xenobiotic transmembrane transporter activity"/>
    <property type="evidence" value="ECO:0007669"/>
    <property type="project" value="InterPro"/>
</dbReference>
<protein>
    <submittedName>
        <fullName evidence="2">MATE family efflux transporter</fullName>
    </submittedName>
</protein>
<dbReference type="Pfam" id="PF01554">
    <property type="entry name" value="MatE"/>
    <property type="match status" value="1"/>
</dbReference>
<dbReference type="AlphaFoldDB" id="A0AAW6PCR6"/>
<dbReference type="GO" id="GO:0015297">
    <property type="term" value="F:antiporter activity"/>
    <property type="evidence" value="ECO:0007669"/>
    <property type="project" value="InterPro"/>
</dbReference>
<keyword evidence="1" id="KW-0812">Transmembrane</keyword>
<proteinExistence type="predicted"/>
<dbReference type="InterPro" id="IPR002528">
    <property type="entry name" value="MATE_fam"/>
</dbReference>
<evidence type="ECO:0000256" key="1">
    <source>
        <dbReference type="SAM" id="Phobius"/>
    </source>
</evidence>
<name>A0AAW6PCR6_9PSED</name>
<organism evidence="2 3">
    <name type="scientific">Pseudomonas citronellolis</name>
    <dbReference type="NCBI Taxonomy" id="53408"/>
    <lineage>
        <taxon>Bacteria</taxon>
        <taxon>Pseudomonadati</taxon>
        <taxon>Pseudomonadota</taxon>
        <taxon>Gammaproteobacteria</taxon>
        <taxon>Pseudomonadales</taxon>
        <taxon>Pseudomonadaceae</taxon>
        <taxon>Pseudomonas</taxon>
    </lineage>
</organism>
<comment type="caution">
    <text evidence="2">The sequence shown here is derived from an EMBL/GenBank/DDBJ whole genome shotgun (WGS) entry which is preliminary data.</text>
</comment>
<feature type="non-terminal residue" evidence="2">
    <location>
        <position position="66"/>
    </location>
</feature>
<evidence type="ECO:0000313" key="2">
    <source>
        <dbReference type="EMBL" id="MDF3845751.1"/>
    </source>
</evidence>
<gene>
    <name evidence="2" type="ORF">P3W55_28930</name>
</gene>
<dbReference type="EMBL" id="JARJLR010000482">
    <property type="protein sequence ID" value="MDF3845751.1"/>
    <property type="molecule type" value="Genomic_DNA"/>
</dbReference>
<reference evidence="2" key="1">
    <citation type="submission" date="2023-03" db="EMBL/GenBank/DDBJ databases">
        <title>Draft assemblies of triclosan tolerant bacteria isolated from returned activated sludge.</title>
        <authorList>
            <person name="Van Hamelsveld S."/>
        </authorList>
    </citation>
    <scope>NUCLEOTIDE SEQUENCE</scope>
    <source>
        <strain evidence="2">GW210015_S63</strain>
    </source>
</reference>
<keyword evidence="1" id="KW-1133">Transmembrane helix</keyword>
<evidence type="ECO:0000313" key="3">
    <source>
        <dbReference type="Proteomes" id="UP001220662"/>
    </source>
</evidence>
<sequence>MLERERLRNILCLGLPIIGGMLSQSLLNLVDAAMVGHLGEKSLAGVGIGSYANFVAISLVMGLGAG</sequence>
<feature type="transmembrane region" description="Helical" evidence="1">
    <location>
        <begin position="42"/>
        <end position="65"/>
    </location>
</feature>
<dbReference type="RefSeq" id="WP_276216102.1">
    <property type="nucleotide sequence ID" value="NZ_JARJLR010000482.1"/>
</dbReference>
<dbReference type="Proteomes" id="UP001220662">
    <property type="component" value="Unassembled WGS sequence"/>
</dbReference>
<accession>A0AAW6PCR6</accession>
<dbReference type="GO" id="GO:0016020">
    <property type="term" value="C:membrane"/>
    <property type="evidence" value="ECO:0007669"/>
    <property type="project" value="InterPro"/>
</dbReference>
<keyword evidence="1" id="KW-0472">Membrane</keyword>